<protein>
    <submittedName>
        <fullName evidence="2">Uncharacterized protein</fullName>
    </submittedName>
</protein>
<evidence type="ECO:0000313" key="2">
    <source>
        <dbReference type="EMBL" id="GHI67626.1"/>
    </source>
</evidence>
<feature type="compositionally biased region" description="Polar residues" evidence="1">
    <location>
        <begin position="641"/>
        <end position="651"/>
    </location>
</feature>
<reference evidence="3" key="1">
    <citation type="submission" date="2023-07" db="EMBL/GenBank/DDBJ databases">
        <title>Whole genome shotgun sequence of Streptomyces nojiriensis NBRC 13794.</title>
        <authorList>
            <person name="Komaki H."/>
            <person name="Tamura T."/>
        </authorList>
    </citation>
    <scope>NUCLEOTIDE SEQUENCE [LARGE SCALE GENOMIC DNA]</scope>
    <source>
        <strain evidence="3">NBRC 13794</strain>
    </source>
</reference>
<keyword evidence="3" id="KW-1185">Reference proteome</keyword>
<comment type="caution">
    <text evidence="2">The sequence shown here is derived from an EMBL/GenBank/DDBJ whole genome shotgun (WGS) entry which is preliminary data.</text>
</comment>
<proteinExistence type="predicted"/>
<evidence type="ECO:0000313" key="3">
    <source>
        <dbReference type="Proteomes" id="UP000613974"/>
    </source>
</evidence>
<evidence type="ECO:0000256" key="1">
    <source>
        <dbReference type="SAM" id="MobiDB-lite"/>
    </source>
</evidence>
<dbReference type="EMBL" id="BNEC01000003">
    <property type="protein sequence ID" value="GHI67626.1"/>
    <property type="molecule type" value="Genomic_DNA"/>
</dbReference>
<feature type="region of interest" description="Disordered" evidence="1">
    <location>
        <begin position="638"/>
        <end position="659"/>
    </location>
</feature>
<accession>A0ABQ3SHL6</accession>
<organism evidence="2 3">
    <name type="scientific">Streptomyces nojiriensis</name>
    <dbReference type="NCBI Taxonomy" id="66374"/>
    <lineage>
        <taxon>Bacteria</taxon>
        <taxon>Bacillati</taxon>
        <taxon>Actinomycetota</taxon>
        <taxon>Actinomycetes</taxon>
        <taxon>Kitasatosporales</taxon>
        <taxon>Streptomycetaceae</taxon>
        <taxon>Streptomyces</taxon>
    </lineage>
</organism>
<gene>
    <name evidence="2" type="ORF">Snoj_15440</name>
</gene>
<name>A0ABQ3SHL6_9ACTN</name>
<dbReference type="Proteomes" id="UP000613974">
    <property type="component" value="Unassembled WGS sequence"/>
</dbReference>
<sequence>MRAGESVLILVDQETTPPREYIQTLLAVDHHSSPVGIVPISKRSTRLDHLVRLLGDETIHIDISRSRFRLTETAEANLPSAPPALNRARRNDPASVAEDLQADLLVLQGHAGPVDAGFGRSLTLCSRHLHRPGESPVFPCFDTDQCFRQKLHGRSPSSVEGLFNPMHLTASLAVIDGCGTIPVPGSIFNYETSIARCVMESQVRAAVMTHGVSASPLSALIVFLGTLADGCSLGEAVREANHHVRQVGSSTSINAEAAAPWAVLGNPDIKVSGLPLIESAPRPTELGAECSVAEEFFDSPFGGLVSPLGLSEGSGPFDAATLDGRWVRGALSARGRAYLWIAGPGPNGKPKAGGRVKVLLSERPEDPTSGWRRRCKWIQANKVLLHGMADTFAERGGEEDHFTTLISLWDEIGREAELAAFAAAPHRRQSISPPLASRTERLDARITALARVTARTIAVAAPVTGARLSRLWSPPWLPARAVRFSEPCSCGCPLVGEARRHPLLGLVRVGVRCPACGPVGDVCGERVAGVPGAFAPTVVGGPKQHAVPAGAAMEVRVRRLGGEETEGFASAALFEPFRQRRVLVHVEDVQSLSTTDLAVAIPADWPPGLSQAVVAVVAGTEISFLDFDIIVQSRTADAPVTQDSSGSSASWNRRESAGVHPLGRPVREADLFT</sequence>